<proteinExistence type="inferred from homology"/>
<feature type="region of interest" description="Disordered" evidence="3">
    <location>
        <begin position="264"/>
        <end position="317"/>
    </location>
</feature>
<reference evidence="5 6" key="1">
    <citation type="submission" date="2020-07" db="EMBL/GenBank/DDBJ databases">
        <title>Sequencing the genomes of 1000 actinobacteria strains.</title>
        <authorList>
            <person name="Klenk H.-P."/>
        </authorList>
    </citation>
    <scope>NUCLEOTIDE SEQUENCE [LARGE SCALE GENOMIC DNA]</scope>
    <source>
        <strain evidence="5 6">DSM 21349</strain>
    </source>
</reference>
<dbReference type="Gene3D" id="3.40.50.720">
    <property type="entry name" value="NAD(P)-binding Rossmann-like Domain"/>
    <property type="match status" value="1"/>
</dbReference>
<name>A0A7W3IZ96_9ACTN</name>
<dbReference type="RefSeq" id="WP_182538207.1">
    <property type="nucleotide sequence ID" value="NZ_JACGXA010000001.1"/>
</dbReference>
<accession>A0A7W3IZ96</accession>
<keyword evidence="2" id="KW-0560">Oxidoreductase</keyword>
<dbReference type="InterPro" id="IPR002347">
    <property type="entry name" value="SDR_fam"/>
</dbReference>
<dbReference type="PANTHER" id="PTHR44196:SF1">
    <property type="entry name" value="DEHYDROGENASE_REDUCTASE SDR FAMILY MEMBER 7B"/>
    <property type="match status" value="1"/>
</dbReference>
<keyword evidence="6" id="KW-1185">Reference proteome</keyword>
<dbReference type="Proteomes" id="UP000580910">
    <property type="component" value="Unassembled WGS sequence"/>
</dbReference>
<dbReference type="SMART" id="SM00822">
    <property type="entry name" value="PKS_KR"/>
    <property type="match status" value="1"/>
</dbReference>
<dbReference type="AlphaFoldDB" id="A0A7W3IZ96"/>
<evidence type="ECO:0000256" key="2">
    <source>
        <dbReference type="ARBA" id="ARBA00023002"/>
    </source>
</evidence>
<evidence type="ECO:0000313" key="6">
    <source>
        <dbReference type="Proteomes" id="UP000580910"/>
    </source>
</evidence>
<organism evidence="5 6">
    <name type="scientific">Nocardioides ginsengisegetis</name>
    <dbReference type="NCBI Taxonomy" id="661491"/>
    <lineage>
        <taxon>Bacteria</taxon>
        <taxon>Bacillati</taxon>
        <taxon>Actinomycetota</taxon>
        <taxon>Actinomycetes</taxon>
        <taxon>Propionibacteriales</taxon>
        <taxon>Nocardioidaceae</taxon>
        <taxon>Nocardioides</taxon>
    </lineage>
</organism>
<evidence type="ECO:0000256" key="1">
    <source>
        <dbReference type="ARBA" id="ARBA00006484"/>
    </source>
</evidence>
<feature type="domain" description="Ketoreductase" evidence="4">
    <location>
        <begin position="8"/>
        <end position="192"/>
    </location>
</feature>
<evidence type="ECO:0000259" key="4">
    <source>
        <dbReference type="SMART" id="SM00822"/>
    </source>
</evidence>
<gene>
    <name evidence="5" type="ORF">FB382_001590</name>
</gene>
<dbReference type="GO" id="GO:0016491">
    <property type="term" value="F:oxidoreductase activity"/>
    <property type="evidence" value="ECO:0007669"/>
    <property type="project" value="UniProtKB-KW"/>
</dbReference>
<dbReference type="SUPFAM" id="SSF51735">
    <property type="entry name" value="NAD(P)-binding Rossmann-fold domains"/>
    <property type="match status" value="1"/>
</dbReference>
<comment type="caution">
    <text evidence="5">The sequence shown here is derived from an EMBL/GenBank/DDBJ whole genome shotgun (WGS) entry which is preliminary data.</text>
</comment>
<dbReference type="PANTHER" id="PTHR44196">
    <property type="entry name" value="DEHYDROGENASE/REDUCTASE SDR FAMILY MEMBER 7B"/>
    <property type="match status" value="1"/>
</dbReference>
<protein>
    <submittedName>
        <fullName evidence="5">NAD(P)-dependent dehydrogenase (Short-subunit alcohol dehydrogenase family)</fullName>
    </submittedName>
</protein>
<comment type="similarity">
    <text evidence="1">Belongs to the short-chain dehydrogenases/reductases (SDR) family.</text>
</comment>
<sequence length="345" mass="36922">MITSHSPRVVVITGASGGIGRASARVFAARGDRVALLARGTTGLEAAASEVHALGGTALPISVDTADHDALEVAADRVENELGPIDVWVNDAFTSVFARFIDIEPDEFRRVTEVSYLGFVNGTRTALRRMLPRDQGVIVQVGSALAHRGIPLQSAYCGAKHAMWGFHESLLTELRHDRSSVRVTSVAMPGVNTPQFTWVLSRLPKQAQPVPPFYAPEVAARGVLYAAEHPERRAYWVGIATAGTIIANRVAGGLLDRYLARTGVSSQQTAQDKPADKPNNLWHPVDGPDGQDFGPTGPFPDRALNHSPQQWASQHRRALAATGALALGTTLVAGRTSRSPARRAS</sequence>
<dbReference type="EMBL" id="JACGXA010000001">
    <property type="protein sequence ID" value="MBA8803299.1"/>
    <property type="molecule type" value="Genomic_DNA"/>
</dbReference>
<dbReference type="PRINTS" id="PR00081">
    <property type="entry name" value="GDHRDH"/>
</dbReference>
<dbReference type="Pfam" id="PF00106">
    <property type="entry name" value="adh_short"/>
    <property type="match status" value="1"/>
</dbReference>
<dbReference type="InterPro" id="IPR036291">
    <property type="entry name" value="NAD(P)-bd_dom_sf"/>
</dbReference>
<evidence type="ECO:0000313" key="5">
    <source>
        <dbReference type="EMBL" id="MBA8803299.1"/>
    </source>
</evidence>
<dbReference type="GO" id="GO:0016020">
    <property type="term" value="C:membrane"/>
    <property type="evidence" value="ECO:0007669"/>
    <property type="project" value="TreeGrafter"/>
</dbReference>
<evidence type="ECO:0000256" key="3">
    <source>
        <dbReference type="SAM" id="MobiDB-lite"/>
    </source>
</evidence>
<dbReference type="InterPro" id="IPR057326">
    <property type="entry name" value="KR_dom"/>
</dbReference>
<dbReference type="NCBIfam" id="NF005495">
    <property type="entry name" value="PRK07109.1"/>
    <property type="match status" value="1"/>
</dbReference>